<dbReference type="AlphaFoldDB" id="A0AAA9SFS3"/>
<dbReference type="InterPro" id="IPR013733">
    <property type="entry name" value="Prot_Arg_deaminase_cen_dom"/>
</dbReference>
<dbReference type="Ensembl" id="ENSBTAT00000101397.1">
    <property type="protein sequence ID" value="ENSBTAP00000085032.1"/>
    <property type="gene ID" value="ENSBTAG00000012043.8"/>
</dbReference>
<dbReference type="GO" id="GO:0042802">
    <property type="term" value="F:identical protein binding"/>
    <property type="evidence" value="ECO:0007669"/>
    <property type="project" value="Ensembl"/>
</dbReference>
<evidence type="ECO:0000256" key="5">
    <source>
        <dbReference type="ARBA" id="ARBA00022490"/>
    </source>
</evidence>
<keyword evidence="6" id="KW-0378">Hydrolase</keyword>
<evidence type="ECO:0000256" key="6">
    <source>
        <dbReference type="ARBA" id="ARBA00022801"/>
    </source>
</evidence>
<evidence type="ECO:0000256" key="3">
    <source>
        <dbReference type="ARBA" id="ARBA00008166"/>
    </source>
</evidence>
<dbReference type="InterPro" id="IPR036556">
    <property type="entry name" value="PAD_central_sf"/>
</dbReference>
<sequence length="727" mass="81624">MHPPGVRFIIIAVFSLTFNSCRACAVGTVPNVPHFPALIRTTCHQSHGAIISAAPQWRRGRPGRTVTVLGVLCQPRPSDSGALHRLIHHAPCPLITRAGISWAFPTRSVFSMDCFKSELPSSDCRDLYKAHIAEEQTEAAQKCEGPRWRSQNPEVQISYHSSRDSSPLAYALLYLTCVDITLDCDLNCEGRQDRDFVDKRQWVWGPSGHGAILLVNCDRDSMSSDDQDNCDHHVRCLQDLEDMSVMILRTQGPNALFDDHKLVLHTSSADAERARVFHACGPGDSCEAYRHVLGQNKVSYEVHRFHGDEERFFVEGLSFPDAGFSGLVAFHVTLLDDSNEDFSESPIFTDTVVFRVAPWIMTPSTQPPLEVYVCRVKNNTCFVHAVAELARRAGCKLTVCPQAENRNDRWIQDEMELGYIQAPHKTFPVVFDSPRNGELQNFPYKRILGPDFGYVTREPQDNSVSGLDSFGNLEVSPPVVANGKEYPLGRILFGGNLPGSRGRRVTQVVRDFLHAQRVQPPVELFVDWLAVGHVDEFLSFVPVADGKGFRMLLASPSACLKLFQEKQKWGHGGALLFQGVAGNQEVNTVSISQVLSNGNLISYNKFVQSCIDWNREVLKRELGLAERDIVDIPQLFKMERRKAVAFFPDLVNMLVLGQHLGIPKPFGPVINGRCCLEEKVRSLLEPLGLHCTFIDDFTPYHMLHGEVHCGTNVRRQPFSFKWWHMEP</sequence>
<dbReference type="SUPFAM" id="SSF110083">
    <property type="entry name" value="Peptidylarginine deiminase Pad4, middle domain"/>
    <property type="match status" value="1"/>
</dbReference>
<evidence type="ECO:0000259" key="11">
    <source>
        <dbReference type="Pfam" id="PF08527"/>
    </source>
</evidence>
<keyword evidence="7" id="KW-0106">Calcium</keyword>
<dbReference type="FunFam" id="3.75.10.10:FF:000003">
    <property type="entry name" value="Protein-arginine deiminase type-2"/>
    <property type="match status" value="1"/>
</dbReference>
<comment type="subcellular location">
    <subcellularLocation>
        <location evidence="2">Cytoplasm</location>
    </subcellularLocation>
</comment>
<dbReference type="Pfam" id="PF03068">
    <property type="entry name" value="PAD"/>
    <property type="match status" value="1"/>
</dbReference>
<dbReference type="EC" id="3.5.3.15" evidence="4"/>
<reference evidence="12" key="1">
    <citation type="submission" date="2018-03" db="EMBL/GenBank/DDBJ databases">
        <title>ARS-UCD1.2.</title>
        <authorList>
            <person name="Rosen B.D."/>
            <person name="Bickhart D.M."/>
            <person name="Koren S."/>
            <person name="Schnabel R.D."/>
            <person name="Hall R."/>
            <person name="Zimin A."/>
            <person name="Dreischer C."/>
            <person name="Schultheiss S."/>
            <person name="Schroeder S.G."/>
            <person name="Elsik C.G."/>
            <person name="Couldrey C."/>
            <person name="Liu G.E."/>
            <person name="Van Tassell C.P."/>
            <person name="Phillippy A.M."/>
            <person name="Smith T.P.L."/>
            <person name="Medrano J.F."/>
        </authorList>
    </citation>
    <scope>NUCLEOTIDE SEQUENCE [LARGE SCALE GENOMIC DNA]</scope>
    <source>
        <strain evidence="12">Hereford</strain>
    </source>
</reference>
<dbReference type="InterPro" id="IPR004303">
    <property type="entry name" value="PAD"/>
</dbReference>
<dbReference type="Proteomes" id="UP000009136">
    <property type="component" value="Chromosome 2"/>
</dbReference>
<feature type="domain" description="Protein-arginine deiminase (PAD) central" evidence="11">
    <location>
        <begin position="178"/>
        <end position="336"/>
    </location>
</feature>
<keyword evidence="9" id="KW-0732">Signal</keyword>
<evidence type="ECO:0000256" key="7">
    <source>
        <dbReference type="ARBA" id="ARBA00022837"/>
    </source>
</evidence>
<dbReference type="Gene3D" id="2.60.40.1860">
    <property type="entry name" value="Protein-arginine deiminase, N-terminal domain"/>
    <property type="match status" value="1"/>
</dbReference>
<evidence type="ECO:0000256" key="4">
    <source>
        <dbReference type="ARBA" id="ARBA00012200"/>
    </source>
</evidence>
<dbReference type="Gene3D" id="3.75.10.10">
    <property type="entry name" value="L-arginine/glycine Amidinotransferase, Chain A"/>
    <property type="match status" value="1"/>
</dbReference>
<feature type="chain" id="PRO_5042215523" description="protein-arginine deiminase" evidence="9">
    <location>
        <begin position="24"/>
        <end position="727"/>
    </location>
</feature>
<dbReference type="InterPro" id="IPR013530">
    <property type="entry name" value="PAD_C"/>
</dbReference>
<dbReference type="GO" id="GO:0005654">
    <property type="term" value="C:nucleoplasm"/>
    <property type="evidence" value="ECO:0007669"/>
    <property type="project" value="Ensembl"/>
</dbReference>
<evidence type="ECO:0000256" key="9">
    <source>
        <dbReference type="SAM" id="SignalP"/>
    </source>
</evidence>
<comment type="similarity">
    <text evidence="3">Belongs to the protein arginine deiminase family.</text>
</comment>
<keyword evidence="13" id="KW-1185">Reference proteome</keyword>
<evidence type="ECO:0000259" key="10">
    <source>
        <dbReference type="Pfam" id="PF03068"/>
    </source>
</evidence>
<dbReference type="GO" id="GO:0004668">
    <property type="term" value="F:protein-arginine deiminase activity"/>
    <property type="evidence" value="ECO:0007669"/>
    <property type="project" value="UniProtKB-EC"/>
</dbReference>
<evidence type="ECO:0000256" key="1">
    <source>
        <dbReference type="ARBA" id="ARBA00001913"/>
    </source>
</evidence>
<protein>
    <recommendedName>
        <fullName evidence="4">protein-arginine deiminase</fullName>
        <ecNumber evidence="4">3.5.3.15</ecNumber>
    </recommendedName>
</protein>
<evidence type="ECO:0000256" key="2">
    <source>
        <dbReference type="ARBA" id="ARBA00004496"/>
    </source>
</evidence>
<proteinExistence type="inferred from homology"/>
<evidence type="ECO:0000313" key="13">
    <source>
        <dbReference type="Proteomes" id="UP000009136"/>
    </source>
</evidence>
<organism evidence="12 13">
    <name type="scientific">Bos taurus</name>
    <name type="common">Bovine</name>
    <dbReference type="NCBI Taxonomy" id="9913"/>
    <lineage>
        <taxon>Eukaryota</taxon>
        <taxon>Metazoa</taxon>
        <taxon>Chordata</taxon>
        <taxon>Craniata</taxon>
        <taxon>Vertebrata</taxon>
        <taxon>Euteleostomi</taxon>
        <taxon>Mammalia</taxon>
        <taxon>Eutheria</taxon>
        <taxon>Laurasiatheria</taxon>
        <taxon>Artiodactyla</taxon>
        <taxon>Ruminantia</taxon>
        <taxon>Pecora</taxon>
        <taxon>Bovidae</taxon>
        <taxon>Bovinae</taxon>
        <taxon>Bos</taxon>
    </lineage>
</organism>
<evidence type="ECO:0000256" key="8">
    <source>
        <dbReference type="ARBA" id="ARBA00048487"/>
    </source>
</evidence>
<feature type="domain" description="Protein-arginine deiminase C-terminal" evidence="10">
    <location>
        <begin position="347"/>
        <end position="724"/>
    </location>
</feature>
<accession>A0AAA9SFS3</accession>
<dbReference type="SUPFAM" id="SSF55909">
    <property type="entry name" value="Pentein"/>
    <property type="match status" value="1"/>
</dbReference>
<name>A0AAA9SFS3_BOVIN</name>
<dbReference type="PANTHER" id="PTHR10837">
    <property type="entry name" value="PEPTIDYLARGININE DEIMINASE"/>
    <property type="match status" value="1"/>
</dbReference>
<gene>
    <name evidence="12" type="primary">PADI3</name>
</gene>
<comment type="cofactor">
    <cofactor evidence="1">
        <name>Ca(2+)</name>
        <dbReference type="ChEBI" id="CHEBI:29108"/>
    </cofactor>
</comment>
<evidence type="ECO:0000313" key="12">
    <source>
        <dbReference type="Ensembl" id="ENSBTAP00000085032.1"/>
    </source>
</evidence>
<reference evidence="12" key="3">
    <citation type="submission" date="2025-09" db="UniProtKB">
        <authorList>
            <consortium name="Ensembl"/>
        </authorList>
    </citation>
    <scope>IDENTIFICATION</scope>
    <source>
        <strain evidence="12">Hereford</strain>
    </source>
</reference>
<dbReference type="Pfam" id="PF08527">
    <property type="entry name" value="PAD_M"/>
    <property type="match status" value="1"/>
</dbReference>
<dbReference type="GO" id="GO:0005829">
    <property type="term" value="C:cytosol"/>
    <property type="evidence" value="ECO:0007669"/>
    <property type="project" value="Ensembl"/>
</dbReference>
<dbReference type="PANTHER" id="PTHR10837:SF21">
    <property type="entry name" value="PROTEIN-ARGININE DEIMINASE TYPE-3"/>
    <property type="match status" value="1"/>
</dbReference>
<dbReference type="Gene3D" id="2.60.40.1700">
    <property type="entry name" value="Protein-arginine deiminase, central domain"/>
    <property type="match status" value="1"/>
</dbReference>
<reference evidence="12" key="2">
    <citation type="submission" date="2025-08" db="UniProtKB">
        <authorList>
            <consortium name="Ensembl"/>
        </authorList>
    </citation>
    <scope>IDENTIFICATION</scope>
    <source>
        <strain evidence="12">Hereford</strain>
    </source>
</reference>
<keyword evidence="5" id="KW-0963">Cytoplasm</keyword>
<dbReference type="InterPro" id="IPR038685">
    <property type="entry name" value="PAD_N_sf"/>
</dbReference>
<dbReference type="GeneTree" id="ENSGT00940000153217"/>
<comment type="catalytic activity">
    <reaction evidence="8">
        <text>L-arginyl-[protein] + H2O = L-citrullyl-[protein] + NH4(+)</text>
        <dbReference type="Rhea" id="RHEA:18089"/>
        <dbReference type="Rhea" id="RHEA-COMP:10532"/>
        <dbReference type="Rhea" id="RHEA-COMP:10588"/>
        <dbReference type="ChEBI" id="CHEBI:15377"/>
        <dbReference type="ChEBI" id="CHEBI:28938"/>
        <dbReference type="ChEBI" id="CHEBI:29965"/>
        <dbReference type="ChEBI" id="CHEBI:83397"/>
        <dbReference type="EC" id="3.5.3.15"/>
    </reaction>
</comment>
<dbReference type="FunFam" id="2.60.40.1700:FF:000001">
    <property type="entry name" value="Protein-arginine deiminase type-2"/>
    <property type="match status" value="1"/>
</dbReference>
<dbReference type="GO" id="GO:0005509">
    <property type="term" value="F:calcium ion binding"/>
    <property type="evidence" value="ECO:0007669"/>
    <property type="project" value="InterPro"/>
</dbReference>
<feature type="signal peptide" evidence="9">
    <location>
        <begin position="1"/>
        <end position="23"/>
    </location>
</feature>